<organism evidence="1 2">
    <name type="scientific">Setomelanomma holmii</name>
    <dbReference type="NCBI Taxonomy" id="210430"/>
    <lineage>
        <taxon>Eukaryota</taxon>
        <taxon>Fungi</taxon>
        <taxon>Dikarya</taxon>
        <taxon>Ascomycota</taxon>
        <taxon>Pezizomycotina</taxon>
        <taxon>Dothideomycetes</taxon>
        <taxon>Pleosporomycetidae</taxon>
        <taxon>Pleosporales</taxon>
        <taxon>Pleosporineae</taxon>
        <taxon>Phaeosphaeriaceae</taxon>
        <taxon>Setomelanomma</taxon>
    </lineage>
</organism>
<gene>
    <name evidence="1" type="ORF">EK21DRAFT_91786</name>
</gene>
<dbReference type="EMBL" id="ML978231">
    <property type="protein sequence ID" value="KAF2027132.1"/>
    <property type="molecule type" value="Genomic_DNA"/>
</dbReference>
<evidence type="ECO:0000313" key="1">
    <source>
        <dbReference type="EMBL" id="KAF2027132.1"/>
    </source>
</evidence>
<comment type="caution">
    <text evidence="1">The sequence shown here is derived from an EMBL/GenBank/DDBJ whole genome shotgun (WGS) entry which is preliminary data.</text>
</comment>
<accession>A0A9P4H3Y3</accession>
<dbReference type="OrthoDB" id="3684889at2759"/>
<proteinExistence type="predicted"/>
<reference evidence="1" key="1">
    <citation type="journal article" date="2020" name="Stud. Mycol.">
        <title>101 Dothideomycetes genomes: a test case for predicting lifestyles and emergence of pathogens.</title>
        <authorList>
            <person name="Haridas S."/>
            <person name="Albert R."/>
            <person name="Binder M."/>
            <person name="Bloem J."/>
            <person name="Labutti K."/>
            <person name="Salamov A."/>
            <person name="Andreopoulos B."/>
            <person name="Baker S."/>
            <person name="Barry K."/>
            <person name="Bills G."/>
            <person name="Bluhm B."/>
            <person name="Cannon C."/>
            <person name="Castanera R."/>
            <person name="Culley D."/>
            <person name="Daum C."/>
            <person name="Ezra D."/>
            <person name="Gonzalez J."/>
            <person name="Henrissat B."/>
            <person name="Kuo A."/>
            <person name="Liang C."/>
            <person name="Lipzen A."/>
            <person name="Lutzoni F."/>
            <person name="Magnuson J."/>
            <person name="Mondo S."/>
            <person name="Nolan M."/>
            <person name="Ohm R."/>
            <person name="Pangilinan J."/>
            <person name="Park H.-J."/>
            <person name="Ramirez L."/>
            <person name="Alfaro M."/>
            <person name="Sun H."/>
            <person name="Tritt A."/>
            <person name="Yoshinaga Y."/>
            <person name="Zwiers L.-H."/>
            <person name="Turgeon B."/>
            <person name="Goodwin S."/>
            <person name="Spatafora J."/>
            <person name="Crous P."/>
            <person name="Grigoriev I."/>
        </authorList>
    </citation>
    <scope>NUCLEOTIDE SEQUENCE</scope>
    <source>
        <strain evidence="1">CBS 110217</strain>
    </source>
</reference>
<name>A0A9P4H3Y3_9PLEO</name>
<dbReference type="AlphaFoldDB" id="A0A9P4H3Y3"/>
<protein>
    <submittedName>
        <fullName evidence="1">Uncharacterized protein</fullName>
    </submittedName>
</protein>
<keyword evidence="2" id="KW-1185">Reference proteome</keyword>
<evidence type="ECO:0000313" key="2">
    <source>
        <dbReference type="Proteomes" id="UP000799777"/>
    </source>
</evidence>
<sequence>MTFALEARRTSLKKSFYIGVRRSGLDWVRVGIEERRRNRHAIEGIWRSERRPKSELRFCAKRVDEIRAINYATRRCRSCRASFAIWSTNIFLNAGTIQVHFQDPSGGCNPSCVKCKEARRSDPYRHDDMKAVPVLMADRQLRSKAHMGPSRKELAELWVSKSIFAFDSCTHLPDFLNSKIQDVKPAPYEVIGHVEVLTEAAHFRGRHNELELLALRISHLRQSMNAL</sequence>
<dbReference type="Proteomes" id="UP000799777">
    <property type="component" value="Unassembled WGS sequence"/>
</dbReference>